<keyword evidence="1" id="KW-0472">Membrane</keyword>
<comment type="caution">
    <text evidence="2">The sequence shown here is derived from an EMBL/GenBank/DDBJ whole genome shotgun (WGS) entry which is preliminary data.</text>
</comment>
<gene>
    <name evidence="2" type="ORF">GCM10011355_19510</name>
</gene>
<evidence type="ECO:0000313" key="3">
    <source>
        <dbReference type="Proteomes" id="UP000621856"/>
    </source>
</evidence>
<keyword evidence="1" id="KW-0812">Transmembrane</keyword>
<reference evidence="2" key="1">
    <citation type="journal article" date="2014" name="Int. J. Syst. Evol. Microbiol.">
        <title>Complete genome sequence of Corynebacterium casei LMG S-19264T (=DSM 44701T), isolated from a smear-ripened cheese.</title>
        <authorList>
            <consortium name="US DOE Joint Genome Institute (JGI-PGF)"/>
            <person name="Walter F."/>
            <person name="Albersmeier A."/>
            <person name="Kalinowski J."/>
            <person name="Ruckert C."/>
        </authorList>
    </citation>
    <scope>NUCLEOTIDE SEQUENCE</scope>
    <source>
        <strain evidence="2">CGMCC 1.14984</strain>
    </source>
</reference>
<reference evidence="2" key="2">
    <citation type="submission" date="2020-09" db="EMBL/GenBank/DDBJ databases">
        <authorList>
            <person name="Sun Q."/>
            <person name="Zhou Y."/>
        </authorList>
    </citation>
    <scope>NUCLEOTIDE SEQUENCE</scope>
    <source>
        <strain evidence="2">CGMCC 1.14984</strain>
    </source>
</reference>
<organism evidence="2 3">
    <name type="scientific">Aquisalinus luteolus</name>
    <dbReference type="NCBI Taxonomy" id="1566827"/>
    <lineage>
        <taxon>Bacteria</taxon>
        <taxon>Pseudomonadati</taxon>
        <taxon>Pseudomonadota</taxon>
        <taxon>Alphaproteobacteria</taxon>
        <taxon>Parvularculales</taxon>
        <taxon>Parvularculaceae</taxon>
        <taxon>Aquisalinus</taxon>
    </lineage>
</organism>
<keyword evidence="1" id="KW-1133">Transmembrane helix</keyword>
<protein>
    <submittedName>
        <fullName evidence="2">Uncharacterized protein</fullName>
    </submittedName>
</protein>
<accession>A0A8J3A2A3</accession>
<dbReference type="Proteomes" id="UP000621856">
    <property type="component" value="Unassembled WGS sequence"/>
</dbReference>
<sequence length="43" mass="4512">MPYKRTSKFGSIGGFVNVLATLTIVFLVSAGYFGALSGMPVTL</sequence>
<feature type="transmembrane region" description="Helical" evidence="1">
    <location>
        <begin position="12"/>
        <end position="35"/>
    </location>
</feature>
<dbReference type="AlphaFoldDB" id="A0A8J3A2A3"/>
<dbReference type="EMBL" id="BMGZ01000002">
    <property type="protein sequence ID" value="GGH97687.1"/>
    <property type="molecule type" value="Genomic_DNA"/>
</dbReference>
<name>A0A8J3A2A3_9PROT</name>
<dbReference type="RefSeq" id="WP_268235265.1">
    <property type="nucleotide sequence ID" value="NZ_BMGZ01000002.1"/>
</dbReference>
<evidence type="ECO:0000313" key="2">
    <source>
        <dbReference type="EMBL" id="GGH97687.1"/>
    </source>
</evidence>
<proteinExistence type="predicted"/>
<evidence type="ECO:0000256" key="1">
    <source>
        <dbReference type="SAM" id="Phobius"/>
    </source>
</evidence>